<dbReference type="OrthoDB" id="8191639at2759"/>
<keyword evidence="4" id="KW-0378">Hydrolase</keyword>
<dbReference type="EMBL" id="JAEPRB010000361">
    <property type="protein sequence ID" value="KAG2216772.1"/>
    <property type="molecule type" value="Genomic_DNA"/>
</dbReference>
<evidence type="ECO:0000256" key="1">
    <source>
        <dbReference type="ARBA" id="ARBA00004123"/>
    </source>
</evidence>
<protein>
    <recommendedName>
        <fullName evidence="8">Exonuclease domain-containing protein</fullName>
    </recommendedName>
</protein>
<dbReference type="InterPro" id="IPR013520">
    <property type="entry name" value="Ribonucl_H"/>
</dbReference>
<evidence type="ECO:0000256" key="6">
    <source>
        <dbReference type="ARBA" id="ARBA00023242"/>
    </source>
</evidence>
<evidence type="ECO:0000256" key="7">
    <source>
        <dbReference type="SAM" id="MobiDB-lite"/>
    </source>
</evidence>
<dbReference type="GO" id="GO:0010629">
    <property type="term" value="P:negative regulation of gene expression"/>
    <property type="evidence" value="ECO:0007669"/>
    <property type="project" value="UniProtKB-ARBA"/>
</dbReference>
<dbReference type="InterPro" id="IPR036397">
    <property type="entry name" value="RNaseH_sf"/>
</dbReference>
<dbReference type="GO" id="GO:0004527">
    <property type="term" value="F:exonuclease activity"/>
    <property type="evidence" value="ECO:0007669"/>
    <property type="project" value="UniProtKB-KW"/>
</dbReference>
<evidence type="ECO:0000259" key="8">
    <source>
        <dbReference type="SMART" id="SM00479"/>
    </source>
</evidence>
<dbReference type="AlphaFoldDB" id="A0A8H7VFB5"/>
<feature type="region of interest" description="Disordered" evidence="7">
    <location>
        <begin position="53"/>
        <end position="74"/>
    </location>
</feature>
<dbReference type="CDD" id="cd06145">
    <property type="entry name" value="REX1_like"/>
    <property type="match status" value="1"/>
</dbReference>
<dbReference type="PANTHER" id="PTHR12801">
    <property type="entry name" value="RNA EXONUCLEASE REXO1 / RECO3 FAMILY MEMBER-RELATED"/>
    <property type="match status" value="1"/>
</dbReference>
<evidence type="ECO:0000313" key="9">
    <source>
        <dbReference type="EMBL" id="KAG2216772.1"/>
    </source>
</evidence>
<evidence type="ECO:0000256" key="4">
    <source>
        <dbReference type="ARBA" id="ARBA00022801"/>
    </source>
</evidence>
<dbReference type="SUPFAM" id="SSF53098">
    <property type="entry name" value="Ribonuclease H-like"/>
    <property type="match status" value="1"/>
</dbReference>
<accession>A0A8H7VFB5</accession>
<evidence type="ECO:0000313" key="10">
    <source>
        <dbReference type="Proteomes" id="UP000646827"/>
    </source>
</evidence>
<dbReference type="InterPro" id="IPR012337">
    <property type="entry name" value="RNaseH-like_sf"/>
</dbReference>
<sequence>MRFTPSIDPKNPVLHDASAKVHVKFDNDSNTTIVKKDTTTTAIPSTATTTATTATTTTTTTPATSTVTNKKRSSDQAEIKDIKLNKKKKPDTIKNVKAKATAIGIPGSTATPNKNGKGAGKYKKTAKPKLSEEEIKEKVKKIREKKKQRKLAKKVIDGVKVAVPTLRLNPDKLEQKVSLSSIRDFIVNSLTEAVPPPWATFTHRSSIKHTVVLFVHGLDIVSFGIPEHRNNVPNFVDAKSFDSTPTAIGKAAMPFFTSCFSHMLISKITGGNGKIFSAVSELLQSPIGKNEYERKQKESNERIKKFENNMNEYYVLTLDEMKGLGYPIPPCLDPESKLDDDWKETRAVKNPIPKKRLIALDCEMVETAEGKSLARVTLVNEDGNKLLDEYVKPSEPILDYLTEYSGITPEIMKNATCSLRRAQKHVRKYVDHNVILVGHGLENDLRALKLVHPYCADTSILYDSFKGKPYKPALRHLSRNLLKRVIQHKSKVGHDSAEDARAALDLFSLKVKKGPDFGRFGRGTELVSDRLHKYNPPKSSILLEASATPNGVFAASSTLEYHHYTSEETLIENTIKAVDTHDFIFSQFDTLRAPNTKYQEKNQPTMAPTVIPTEISGNYEEAARMTRFDSYFKQMYDSFPSGTMVLVLGGLGNVARYHELYKRFRICQGLDDPPNSDPVEPWTGTDQKRLEGYGAKARMGAVFATLKQ</sequence>
<dbReference type="Pfam" id="PF00929">
    <property type="entry name" value="RNase_T"/>
    <property type="match status" value="1"/>
</dbReference>
<comment type="subcellular location">
    <subcellularLocation>
        <location evidence="1">Nucleus</location>
    </subcellularLocation>
</comment>
<comment type="caution">
    <text evidence="9">The sequence shown here is derived from an EMBL/GenBank/DDBJ whole genome shotgun (WGS) entry which is preliminary data.</text>
</comment>
<dbReference type="Gene3D" id="3.30.420.10">
    <property type="entry name" value="Ribonuclease H-like superfamily/Ribonuclease H"/>
    <property type="match status" value="1"/>
</dbReference>
<dbReference type="SMART" id="SM00479">
    <property type="entry name" value="EXOIII"/>
    <property type="match status" value="1"/>
</dbReference>
<proteinExistence type="inferred from homology"/>
<name>A0A8H7VFB5_9FUNG</name>
<evidence type="ECO:0000256" key="3">
    <source>
        <dbReference type="ARBA" id="ARBA00022722"/>
    </source>
</evidence>
<evidence type="ECO:0000256" key="2">
    <source>
        <dbReference type="ARBA" id="ARBA00006357"/>
    </source>
</evidence>
<organism evidence="9 10">
    <name type="scientific">Circinella minor</name>
    <dbReference type="NCBI Taxonomy" id="1195481"/>
    <lineage>
        <taxon>Eukaryota</taxon>
        <taxon>Fungi</taxon>
        <taxon>Fungi incertae sedis</taxon>
        <taxon>Mucoromycota</taxon>
        <taxon>Mucoromycotina</taxon>
        <taxon>Mucoromycetes</taxon>
        <taxon>Mucorales</taxon>
        <taxon>Lichtheimiaceae</taxon>
        <taxon>Circinella</taxon>
    </lineage>
</organism>
<keyword evidence="3" id="KW-0540">Nuclease</keyword>
<reference evidence="9 10" key="1">
    <citation type="submission" date="2020-12" db="EMBL/GenBank/DDBJ databases">
        <title>Metabolic potential, ecology and presence of endohyphal bacteria is reflected in genomic diversity of Mucoromycotina.</title>
        <authorList>
            <person name="Muszewska A."/>
            <person name="Okrasinska A."/>
            <person name="Steczkiewicz K."/>
            <person name="Drgas O."/>
            <person name="Orlowska M."/>
            <person name="Perlinska-Lenart U."/>
            <person name="Aleksandrzak-Piekarczyk T."/>
            <person name="Szatraj K."/>
            <person name="Zielenkiewicz U."/>
            <person name="Pilsyk S."/>
            <person name="Malc E."/>
            <person name="Mieczkowski P."/>
            <person name="Kruszewska J.S."/>
            <person name="Biernat P."/>
            <person name="Pawlowska J."/>
        </authorList>
    </citation>
    <scope>NUCLEOTIDE SEQUENCE [LARGE SCALE GENOMIC DNA]</scope>
    <source>
        <strain evidence="9 10">CBS 142.35</strain>
    </source>
</reference>
<dbReference type="GO" id="GO:0005634">
    <property type="term" value="C:nucleus"/>
    <property type="evidence" value="ECO:0007669"/>
    <property type="project" value="UniProtKB-SubCell"/>
</dbReference>
<dbReference type="FunFam" id="3.30.420.10:FF:000031">
    <property type="entry name" value="RNA exonuclease 1"/>
    <property type="match status" value="1"/>
</dbReference>
<dbReference type="PANTHER" id="PTHR12801:SF115">
    <property type="entry name" value="FI18136P1-RELATED"/>
    <property type="match status" value="1"/>
</dbReference>
<feature type="compositionally biased region" description="Low complexity" evidence="7">
    <location>
        <begin position="53"/>
        <end position="68"/>
    </location>
</feature>
<keyword evidence="6" id="KW-0539">Nucleus</keyword>
<dbReference type="Proteomes" id="UP000646827">
    <property type="component" value="Unassembled WGS sequence"/>
</dbReference>
<gene>
    <name evidence="9" type="ORF">INT45_003786</name>
</gene>
<dbReference type="InterPro" id="IPR034922">
    <property type="entry name" value="REX1-like_exo"/>
</dbReference>
<keyword evidence="10" id="KW-1185">Reference proteome</keyword>
<dbReference type="InterPro" id="IPR047021">
    <property type="entry name" value="REXO1/3/4-like"/>
</dbReference>
<feature type="domain" description="Exonuclease" evidence="8">
    <location>
        <begin position="356"/>
        <end position="516"/>
    </location>
</feature>
<comment type="similarity">
    <text evidence="2">Belongs to the REXO1/REXO3 family.</text>
</comment>
<evidence type="ECO:0000256" key="5">
    <source>
        <dbReference type="ARBA" id="ARBA00022839"/>
    </source>
</evidence>
<keyword evidence="5" id="KW-0269">Exonuclease</keyword>
<dbReference type="GO" id="GO:0003676">
    <property type="term" value="F:nucleic acid binding"/>
    <property type="evidence" value="ECO:0007669"/>
    <property type="project" value="InterPro"/>
</dbReference>